<evidence type="ECO:0008006" key="5">
    <source>
        <dbReference type="Google" id="ProtNLM"/>
    </source>
</evidence>
<sequence>MKRWLTVFSAGLLFLLSGCSFLNLSYDTLDYAKDASNYLDQVTEFASNTSPLLKGAVDDQQAADELKRTLQQMKTEIKAFNDLNAPETVREFHHQLVNQNNRLISQINLYLAELENGLLNPSFLENNQLLSPVKEINDTIQQIQKLKGQITDTLSVSHGA</sequence>
<dbReference type="InterPro" id="IPR036757">
    <property type="entry name" value="TFR-like_dimer_dom_sf"/>
</dbReference>
<proteinExistence type="predicted"/>
<feature type="signal peptide" evidence="2">
    <location>
        <begin position="1"/>
        <end position="25"/>
    </location>
</feature>
<dbReference type="RefSeq" id="WP_101649373.1">
    <property type="nucleotide sequence ID" value="NZ_PGVE01000067.1"/>
</dbReference>
<evidence type="ECO:0000256" key="2">
    <source>
        <dbReference type="SAM" id="SignalP"/>
    </source>
</evidence>
<organism evidence="3 4">
    <name type="scientific">Neobacillus cucumis</name>
    <dbReference type="NCBI Taxonomy" id="1740721"/>
    <lineage>
        <taxon>Bacteria</taxon>
        <taxon>Bacillati</taxon>
        <taxon>Bacillota</taxon>
        <taxon>Bacilli</taxon>
        <taxon>Bacillales</taxon>
        <taxon>Bacillaceae</taxon>
        <taxon>Neobacillus</taxon>
    </lineage>
</organism>
<feature type="coiled-coil region" evidence="1">
    <location>
        <begin position="56"/>
        <end position="83"/>
    </location>
</feature>
<protein>
    <recommendedName>
        <fullName evidence="5">Lipoprotein</fullName>
    </recommendedName>
</protein>
<evidence type="ECO:0000313" key="3">
    <source>
        <dbReference type="EMBL" id="PLS02702.1"/>
    </source>
</evidence>
<dbReference type="OrthoDB" id="2607309at2"/>
<dbReference type="Proteomes" id="UP000234950">
    <property type="component" value="Unassembled WGS sequence"/>
</dbReference>
<dbReference type="PROSITE" id="PS51257">
    <property type="entry name" value="PROKAR_LIPOPROTEIN"/>
    <property type="match status" value="1"/>
</dbReference>
<accession>A0A2N5HB14</accession>
<keyword evidence="1" id="KW-0175">Coiled coil</keyword>
<keyword evidence="2" id="KW-0732">Signal</keyword>
<gene>
    <name evidence="3" type="ORF">CVD27_18480</name>
</gene>
<dbReference type="EMBL" id="PGVE01000067">
    <property type="protein sequence ID" value="PLS02702.1"/>
    <property type="molecule type" value="Genomic_DNA"/>
</dbReference>
<keyword evidence="4" id="KW-1185">Reference proteome</keyword>
<dbReference type="AlphaFoldDB" id="A0A2N5HB14"/>
<comment type="caution">
    <text evidence="3">The sequence shown here is derived from an EMBL/GenBank/DDBJ whole genome shotgun (WGS) entry which is preliminary data.</text>
</comment>
<dbReference type="Gene3D" id="1.20.930.40">
    <property type="entry name" value="Transferrin receptor-like, dimerisation domain"/>
    <property type="match status" value="1"/>
</dbReference>
<dbReference type="Pfam" id="PF19903">
    <property type="entry name" value="DUF6376"/>
    <property type="match status" value="1"/>
</dbReference>
<evidence type="ECO:0000256" key="1">
    <source>
        <dbReference type="SAM" id="Coils"/>
    </source>
</evidence>
<name>A0A2N5HB14_9BACI</name>
<dbReference type="InterPro" id="IPR045956">
    <property type="entry name" value="DUF6376"/>
</dbReference>
<feature type="chain" id="PRO_5038675928" description="Lipoprotein" evidence="2">
    <location>
        <begin position="26"/>
        <end position="160"/>
    </location>
</feature>
<reference evidence="3 4" key="1">
    <citation type="submission" date="2017-11" db="EMBL/GenBank/DDBJ databases">
        <title>Comparitive Functional Genomics of Dry Heat Resistant strains isolated from the Viking Spacecraft.</title>
        <authorList>
            <person name="Seuylemezian A."/>
            <person name="Cooper K."/>
            <person name="Vaishampayan P."/>
        </authorList>
    </citation>
    <scope>NUCLEOTIDE SEQUENCE [LARGE SCALE GENOMIC DNA]</scope>
    <source>
        <strain evidence="3 4">V32-6</strain>
    </source>
</reference>
<evidence type="ECO:0000313" key="4">
    <source>
        <dbReference type="Proteomes" id="UP000234950"/>
    </source>
</evidence>